<evidence type="ECO:0000256" key="8">
    <source>
        <dbReference type="RuleBase" id="RU362137"/>
    </source>
</evidence>
<evidence type="ECO:0000313" key="10">
    <source>
        <dbReference type="EMBL" id="ODV76750.1"/>
    </source>
</evidence>
<dbReference type="RefSeq" id="XP_020061872.1">
    <property type="nucleotide sequence ID" value="XM_020207034.1"/>
</dbReference>
<name>A0A1E4SB50_9ASCO</name>
<comment type="similarity">
    <text evidence="3 8">Belongs to the RRT14 family.</text>
</comment>
<sequence>MSFASNTSRKLAQSTVAKLFENVLPNSTLAVPADDTHLSSTQLLSRQLNTKVTKSKKKSAKSSQKIKKQMEQDKKFNKMIKYNIIKGHEDHSPEELKYLAKLRRKNINQINNVSNIDDEDILHELDELRSSLLDNELISKQPKKRLRGKYVGETRHAKYQDFDSKIKRGLISYPGLTPGLAPVDYNESDSE</sequence>
<evidence type="ECO:0000256" key="6">
    <source>
        <dbReference type="ARBA" id="ARBA00023163"/>
    </source>
</evidence>
<comment type="subcellular location">
    <subcellularLocation>
        <location evidence="2 8">Nucleus</location>
        <location evidence="2 8">Nucleolus</location>
    </subcellularLocation>
</comment>
<reference evidence="11" key="1">
    <citation type="submission" date="2016-05" db="EMBL/GenBank/DDBJ databases">
        <title>Comparative genomics of biotechnologically important yeasts.</title>
        <authorList>
            <consortium name="DOE Joint Genome Institute"/>
            <person name="Riley R."/>
            <person name="Haridas S."/>
            <person name="Wolfe K.H."/>
            <person name="Lopes M.R."/>
            <person name="Hittinger C.T."/>
            <person name="Goker M."/>
            <person name="Salamov A."/>
            <person name="Wisecaver J."/>
            <person name="Long T.M."/>
            <person name="Aerts A.L."/>
            <person name="Barry K."/>
            <person name="Choi C."/>
            <person name="Clum A."/>
            <person name="Coughlan A.Y."/>
            <person name="Deshpande S."/>
            <person name="Douglass A.P."/>
            <person name="Hanson S.J."/>
            <person name="Klenk H.-P."/>
            <person name="Labutti K."/>
            <person name="Lapidus A."/>
            <person name="Lindquist E."/>
            <person name="Lipzen A."/>
            <person name="Meier-Kolthoff J.P."/>
            <person name="Ohm R.A."/>
            <person name="Otillar R.P."/>
            <person name="Pangilinan J."/>
            <person name="Peng Y."/>
            <person name="Rokas A."/>
            <person name="Rosa C.A."/>
            <person name="Scheuner C."/>
            <person name="Sibirny A.A."/>
            <person name="Slot J.C."/>
            <person name="Stielow J.B."/>
            <person name="Sun H."/>
            <person name="Kurtzman C.P."/>
            <person name="Blackwell M."/>
            <person name="Grigoriev I.V."/>
            <person name="Jeffries T.W."/>
        </authorList>
    </citation>
    <scope>NUCLEOTIDE SEQUENCE [LARGE SCALE GENOMIC DNA]</scope>
    <source>
        <strain evidence="11">NRRL Y-17324</strain>
    </source>
</reference>
<keyword evidence="6 8" id="KW-0804">Transcription</keyword>
<accession>A0A1E4SB50</accession>
<keyword evidence="5 8" id="KW-0805">Transcription regulation</keyword>
<keyword evidence="11" id="KW-1185">Reference proteome</keyword>
<evidence type="ECO:0000256" key="3">
    <source>
        <dbReference type="ARBA" id="ARBA00007142"/>
    </source>
</evidence>
<feature type="region of interest" description="Disordered" evidence="9">
    <location>
        <begin position="48"/>
        <end position="72"/>
    </location>
</feature>
<dbReference type="STRING" id="984487.A0A1E4SB50"/>
<evidence type="ECO:0000256" key="2">
    <source>
        <dbReference type="ARBA" id="ARBA00004604"/>
    </source>
</evidence>
<proteinExistence type="inferred from homology"/>
<dbReference type="GO" id="GO:0005730">
    <property type="term" value="C:nucleolus"/>
    <property type="evidence" value="ECO:0007669"/>
    <property type="project" value="UniProtKB-SubCell"/>
</dbReference>
<evidence type="ECO:0000256" key="5">
    <source>
        <dbReference type="ARBA" id="ARBA00023015"/>
    </source>
</evidence>
<evidence type="ECO:0000256" key="4">
    <source>
        <dbReference type="ARBA" id="ARBA00014115"/>
    </source>
</evidence>
<evidence type="ECO:0000256" key="9">
    <source>
        <dbReference type="SAM" id="MobiDB-lite"/>
    </source>
</evidence>
<evidence type="ECO:0000313" key="11">
    <source>
        <dbReference type="Proteomes" id="UP000094285"/>
    </source>
</evidence>
<dbReference type="Pfam" id="PF17075">
    <property type="entry name" value="RRT14"/>
    <property type="match status" value="1"/>
</dbReference>
<protein>
    <recommendedName>
        <fullName evidence="4 8">Regulator of rDNA transcription 14</fullName>
    </recommendedName>
</protein>
<evidence type="ECO:0000256" key="1">
    <source>
        <dbReference type="ARBA" id="ARBA00002711"/>
    </source>
</evidence>
<organism evidence="10 11">
    <name type="scientific">Suhomyces tanzawaensis NRRL Y-17324</name>
    <dbReference type="NCBI Taxonomy" id="984487"/>
    <lineage>
        <taxon>Eukaryota</taxon>
        <taxon>Fungi</taxon>
        <taxon>Dikarya</taxon>
        <taxon>Ascomycota</taxon>
        <taxon>Saccharomycotina</taxon>
        <taxon>Pichiomycetes</taxon>
        <taxon>Debaryomycetaceae</taxon>
        <taxon>Suhomyces</taxon>
    </lineage>
</organism>
<keyword evidence="7 8" id="KW-0539">Nucleus</keyword>
<dbReference type="EMBL" id="KV453917">
    <property type="protein sequence ID" value="ODV76750.1"/>
    <property type="molecule type" value="Genomic_DNA"/>
</dbReference>
<gene>
    <name evidence="8" type="primary">RRT14</name>
    <name evidence="10" type="ORF">CANTADRAFT_24024</name>
</gene>
<dbReference type="AlphaFoldDB" id="A0A1E4SB50"/>
<feature type="compositionally biased region" description="Basic residues" evidence="9">
    <location>
        <begin position="53"/>
        <end position="67"/>
    </location>
</feature>
<dbReference type="OrthoDB" id="4069371at2759"/>
<dbReference type="GeneID" id="30981171"/>
<dbReference type="InterPro" id="IPR031404">
    <property type="entry name" value="Rrt14"/>
</dbReference>
<evidence type="ECO:0000256" key="7">
    <source>
        <dbReference type="ARBA" id="ARBA00023242"/>
    </source>
</evidence>
<dbReference type="Proteomes" id="UP000094285">
    <property type="component" value="Unassembled WGS sequence"/>
</dbReference>
<comment type="function">
    <text evidence="1 8">Involved in ribosome biogenesis, probably through modulation of rDNA transcription.</text>
</comment>